<dbReference type="Gene3D" id="1.20.120.450">
    <property type="entry name" value="dinb family like domain"/>
    <property type="match status" value="1"/>
</dbReference>
<accession>A0A1N6F5P6</accession>
<proteinExistence type="predicted"/>
<dbReference type="InterPro" id="IPR034660">
    <property type="entry name" value="DinB/YfiT-like"/>
</dbReference>
<dbReference type="InterPro" id="IPR024775">
    <property type="entry name" value="DinB-like"/>
</dbReference>
<protein>
    <submittedName>
        <fullName evidence="2">DinB superfamily protein</fullName>
    </submittedName>
</protein>
<sequence>MAVYHTKMEQNLYYMMHSTHDHKTELLKTLSSLNKQYAGILRRKPPGEDRWSPIMVLEHIILTERSLLGGLPNPEDMEPQPRTLANKISYAIASYVFNLQLLLPVPELDLYPKGEYDIYELTEMWDENHAWLRSFITEAPRECLKENYFRHQIAGPMNIEQAMSLNLAHIVMHEFHLSHIFMELNVEVPHLPYEPST</sequence>
<dbReference type="AlphaFoldDB" id="A0A1N6F5P6"/>
<dbReference type="Pfam" id="PF12867">
    <property type="entry name" value="DinB_2"/>
    <property type="match status" value="1"/>
</dbReference>
<evidence type="ECO:0000313" key="3">
    <source>
        <dbReference type="Proteomes" id="UP000184694"/>
    </source>
</evidence>
<dbReference type="Proteomes" id="UP000184694">
    <property type="component" value="Unassembled WGS sequence"/>
</dbReference>
<feature type="domain" description="DinB-like" evidence="1">
    <location>
        <begin position="43"/>
        <end position="173"/>
    </location>
</feature>
<name>A0A1N6F5P6_9BACT</name>
<reference evidence="3" key="1">
    <citation type="submission" date="2016-11" db="EMBL/GenBank/DDBJ databases">
        <authorList>
            <person name="Varghese N."/>
            <person name="Submissions S."/>
        </authorList>
    </citation>
    <scope>NUCLEOTIDE SEQUENCE [LARGE SCALE GENOMIC DNA]</scope>
    <source>
        <strain evidence="3">DSM 17456</strain>
    </source>
</reference>
<gene>
    <name evidence="2" type="ORF">SAMN02745161_1117</name>
</gene>
<dbReference type="SUPFAM" id="SSF109854">
    <property type="entry name" value="DinB/YfiT-like putative metalloenzymes"/>
    <property type="match status" value="1"/>
</dbReference>
<dbReference type="EMBL" id="FSRG01000004">
    <property type="protein sequence ID" value="SIN90585.1"/>
    <property type="molecule type" value="Genomic_DNA"/>
</dbReference>
<organism evidence="2 3">
    <name type="scientific">Halodesulfovibrio marinisediminis DSM 17456</name>
    <dbReference type="NCBI Taxonomy" id="1121457"/>
    <lineage>
        <taxon>Bacteria</taxon>
        <taxon>Pseudomonadati</taxon>
        <taxon>Thermodesulfobacteriota</taxon>
        <taxon>Desulfovibrionia</taxon>
        <taxon>Desulfovibrionales</taxon>
        <taxon>Desulfovibrionaceae</taxon>
        <taxon>Halodesulfovibrio</taxon>
    </lineage>
</organism>
<keyword evidence="3" id="KW-1185">Reference proteome</keyword>
<evidence type="ECO:0000259" key="1">
    <source>
        <dbReference type="Pfam" id="PF12867"/>
    </source>
</evidence>
<evidence type="ECO:0000313" key="2">
    <source>
        <dbReference type="EMBL" id="SIN90585.1"/>
    </source>
</evidence>